<sequence>MFTISANGNQQVLPANERLDQSEQQNTPEVKIDPSKPLIDRPDTANTKNTLSISKEELAKHPDLIIRALIPAVTQNNSEAVALLFPLYQQQTNTDPTLILWCKAILAAKEENYHQSIDFYREIISNYPQITPVRFQLAQVLYLNYDNEAALDQFTKLRSESLSSTNYQVIDNYITALKKRQSWRFYGGISYVKDNNINNAPKSDTYIGNWKAWDSESAEGFSYNLGASKQWEIKNGYFTQLDLDLIGRYYWDNKKYNELEFRSGLGIGYHSTYFETLLMPFTSKRWYGGGASGSKSLKQFSQNSGVRLSSSYWLNNQWKLANTLEYSEIRYKTRKHLNGNRYFADISLLYIPKSTQFWFVGTNYYRSNARDKDEAFNRVGIRIGWVQEWDFGLSTRLVFSYAQRRYLAAGRMLAKKQIDHEYSPQLTLWHRNLKFFGITPQITWEYNKVNSNNPFYSYDKHNIYFNFSKSF</sequence>
<organism evidence="11 12">
    <name type="scientific">Avibacterium endocarditidis</name>
    <dbReference type="NCBI Taxonomy" id="380674"/>
    <lineage>
        <taxon>Bacteria</taxon>
        <taxon>Pseudomonadati</taxon>
        <taxon>Pseudomonadota</taxon>
        <taxon>Gammaproteobacteria</taxon>
        <taxon>Pasteurellales</taxon>
        <taxon>Pasteurellaceae</taxon>
        <taxon>Avibacterium</taxon>
    </lineage>
</organism>
<evidence type="ECO:0000256" key="1">
    <source>
        <dbReference type="ARBA" id="ARBA00004571"/>
    </source>
</evidence>
<evidence type="ECO:0000313" key="11">
    <source>
        <dbReference type="EMBL" id="POY42898.1"/>
    </source>
</evidence>
<evidence type="ECO:0000256" key="5">
    <source>
        <dbReference type="ARBA" id="ARBA00023136"/>
    </source>
</evidence>
<gene>
    <name evidence="11" type="ORF">C3Z13_02495</name>
</gene>
<dbReference type="Gene3D" id="1.25.40.10">
    <property type="entry name" value="Tetratricopeptide repeat domain"/>
    <property type="match status" value="1"/>
</dbReference>
<dbReference type="InterPro" id="IPR007655">
    <property type="entry name" value="Slam_C"/>
</dbReference>
<evidence type="ECO:0000256" key="7">
    <source>
        <dbReference type="ARBA" id="ARBA00023609"/>
    </source>
</evidence>
<dbReference type="InterPro" id="IPR011990">
    <property type="entry name" value="TPR-like_helical_dom_sf"/>
</dbReference>
<evidence type="ECO:0000256" key="2">
    <source>
        <dbReference type="ARBA" id="ARBA00022452"/>
    </source>
</evidence>
<evidence type="ECO:0000259" key="9">
    <source>
        <dbReference type="Pfam" id="PF04575"/>
    </source>
</evidence>
<comment type="similarity">
    <text evidence="7">Belongs to the Slam family.</text>
</comment>
<evidence type="ECO:0000256" key="4">
    <source>
        <dbReference type="ARBA" id="ARBA00022729"/>
    </source>
</evidence>
<reference evidence="11 12" key="1">
    <citation type="submission" date="2018-02" db="EMBL/GenBank/DDBJ databases">
        <title>Classification genera of Pasteurellaceae by whole genome sequence comparison.</title>
        <authorList>
            <person name="Christensen H."/>
        </authorList>
    </citation>
    <scope>NUCLEOTIDE SEQUENCE [LARGE SCALE GENOMIC DNA]</scope>
    <source>
        <strain evidence="11 12">20186H4H1</strain>
    </source>
</reference>
<dbReference type="Pfam" id="PF24575">
    <property type="entry name" value="TPR_Slam"/>
    <property type="match status" value="1"/>
</dbReference>
<feature type="compositionally biased region" description="Basic and acidic residues" evidence="8">
    <location>
        <begin position="30"/>
        <end position="43"/>
    </location>
</feature>
<keyword evidence="3" id="KW-0812">Transmembrane</keyword>
<keyword evidence="6" id="KW-0998">Cell outer membrane</keyword>
<dbReference type="SUPFAM" id="SSF48452">
    <property type="entry name" value="TPR-like"/>
    <property type="match status" value="1"/>
</dbReference>
<keyword evidence="2" id="KW-1134">Transmembrane beta strand</keyword>
<evidence type="ECO:0000259" key="10">
    <source>
        <dbReference type="Pfam" id="PF24575"/>
    </source>
</evidence>
<keyword evidence="5" id="KW-0472">Membrane</keyword>
<evidence type="ECO:0008006" key="13">
    <source>
        <dbReference type="Google" id="ProtNLM"/>
    </source>
</evidence>
<dbReference type="InterPro" id="IPR057556">
    <property type="entry name" value="TPR_Slam"/>
</dbReference>
<keyword evidence="4" id="KW-0732">Signal</keyword>
<dbReference type="EMBL" id="PQVI01000022">
    <property type="protein sequence ID" value="POY42898.1"/>
    <property type="molecule type" value="Genomic_DNA"/>
</dbReference>
<comment type="subcellular location">
    <subcellularLocation>
        <location evidence="1">Cell outer membrane</location>
        <topology evidence="1">Multi-pass membrane protein</topology>
    </subcellularLocation>
</comment>
<evidence type="ECO:0000256" key="3">
    <source>
        <dbReference type="ARBA" id="ARBA00022692"/>
    </source>
</evidence>
<keyword evidence="12" id="KW-1185">Reference proteome</keyword>
<accession>A0ABX4ZTN3</accession>
<protein>
    <recommendedName>
        <fullName evidence="13">DUF560 domain-containing protein</fullName>
    </recommendedName>
</protein>
<dbReference type="Proteomes" id="UP000237229">
    <property type="component" value="Unassembled WGS sequence"/>
</dbReference>
<feature type="region of interest" description="Disordered" evidence="8">
    <location>
        <begin position="1"/>
        <end position="47"/>
    </location>
</feature>
<feature type="compositionally biased region" description="Polar residues" evidence="8">
    <location>
        <begin position="1"/>
        <end position="13"/>
    </location>
</feature>
<evidence type="ECO:0000256" key="6">
    <source>
        <dbReference type="ARBA" id="ARBA00023237"/>
    </source>
</evidence>
<evidence type="ECO:0000256" key="8">
    <source>
        <dbReference type="SAM" id="MobiDB-lite"/>
    </source>
</evidence>
<evidence type="ECO:0000313" key="12">
    <source>
        <dbReference type="Proteomes" id="UP000237229"/>
    </source>
</evidence>
<comment type="caution">
    <text evidence="11">The sequence shown here is derived from an EMBL/GenBank/DDBJ whole genome shotgun (WGS) entry which is preliminary data.</text>
</comment>
<feature type="domain" description="Surface lipoprotein assembly modifier C-terminal" evidence="9">
    <location>
        <begin position="183"/>
        <end position="471"/>
    </location>
</feature>
<name>A0ABX4ZTN3_9PAST</name>
<dbReference type="Pfam" id="PF04575">
    <property type="entry name" value="SlipAM"/>
    <property type="match status" value="1"/>
</dbReference>
<feature type="domain" description="Surface lipoprotein assembly modifier N-terminal TPR repeats region" evidence="10">
    <location>
        <begin position="51"/>
        <end position="154"/>
    </location>
</feature>
<proteinExistence type="inferred from homology"/>